<evidence type="ECO:0000313" key="3">
    <source>
        <dbReference type="Proteomes" id="UP000604046"/>
    </source>
</evidence>
<dbReference type="AlphaFoldDB" id="A0A812U745"/>
<feature type="compositionally biased region" description="Pro residues" evidence="1">
    <location>
        <begin position="123"/>
        <end position="143"/>
    </location>
</feature>
<feature type="region of interest" description="Disordered" evidence="1">
    <location>
        <begin position="214"/>
        <end position="239"/>
    </location>
</feature>
<feature type="compositionally biased region" description="Polar residues" evidence="1">
    <location>
        <begin position="619"/>
        <end position="628"/>
    </location>
</feature>
<name>A0A812U745_9DINO</name>
<gene>
    <name evidence="2" type="ORF">SNAT2548_LOCUS31204</name>
</gene>
<sequence>MSYVFHFHCGSNENSPAASVQSSNSARPPALTARPWMAESPPAPPPPRPRCQFFSPFQDITFKAKSDHRSRSRSRSVRRRHRARPSHREPPSVEIPPGDFSEAHIPQQAWLRQPAQPRVLQPPASPFFPPLPKQPPPLPVPQVGPPGDFGFLGYWPAPPLFHPPPLLPAPPVQQQPVHQFPARHVYQWHPPARNPAVPPAGVPTPAAQPFLQPPCPSRGVRNPQQPVTPPKKGATSGREATGQLIRKDSRFDLAAFTSQKLSQTNKSAAQAGELTAAENQLFKDVMQASALELEDQIAGRDPRDTFVVEEPLTPFLDYCFLIYQTKALRSSDAWLLYTRSQSQCGTGRKQAARMWVREWQLCTNTDIRQILDFLLSRFPEGLPPNSVDSQTLRKFCQMLWSSKCPIFDTFRAEASTFSSPAAESSVLVFPVAGFPGPPPSPDQWYQWAHGTDSAGAIGILSSGRILPTAKQTLHLKPPQSSWSFFCKVLTTPDWEEARNEFVSNMHWSTKNSCGVVFSGRVGGAAHKAQGANTVLENALGRFHPVVHSPSKTDKRWCVRTTAARIDVIYIVSSMHSLDFPFEPSLASKKSNKPLDDPIGLPLAIQDAGIDDSWGKWLPQGSSEASQQVPPAANSAMVAEIPATDEEPDLMASFHSFQES</sequence>
<feature type="region of interest" description="Disordered" evidence="1">
    <location>
        <begin position="119"/>
        <end position="143"/>
    </location>
</feature>
<feature type="region of interest" description="Disordered" evidence="1">
    <location>
        <begin position="615"/>
        <end position="643"/>
    </location>
</feature>
<evidence type="ECO:0000256" key="1">
    <source>
        <dbReference type="SAM" id="MobiDB-lite"/>
    </source>
</evidence>
<reference evidence="2" key="1">
    <citation type="submission" date="2021-02" db="EMBL/GenBank/DDBJ databases">
        <authorList>
            <person name="Dougan E. K."/>
            <person name="Rhodes N."/>
            <person name="Thang M."/>
            <person name="Chan C."/>
        </authorList>
    </citation>
    <scope>NUCLEOTIDE SEQUENCE</scope>
</reference>
<dbReference type="Proteomes" id="UP000604046">
    <property type="component" value="Unassembled WGS sequence"/>
</dbReference>
<evidence type="ECO:0000313" key="2">
    <source>
        <dbReference type="EMBL" id="CAE7555407.1"/>
    </source>
</evidence>
<proteinExistence type="predicted"/>
<feature type="compositionally biased region" description="Polar residues" evidence="1">
    <location>
        <begin position="12"/>
        <end position="26"/>
    </location>
</feature>
<feature type="region of interest" description="Disordered" evidence="1">
    <location>
        <begin position="12"/>
        <end position="100"/>
    </location>
</feature>
<organism evidence="2 3">
    <name type="scientific">Symbiodinium natans</name>
    <dbReference type="NCBI Taxonomy" id="878477"/>
    <lineage>
        <taxon>Eukaryota</taxon>
        <taxon>Sar</taxon>
        <taxon>Alveolata</taxon>
        <taxon>Dinophyceae</taxon>
        <taxon>Suessiales</taxon>
        <taxon>Symbiodiniaceae</taxon>
        <taxon>Symbiodinium</taxon>
    </lineage>
</organism>
<accession>A0A812U745</accession>
<feature type="compositionally biased region" description="Basic residues" evidence="1">
    <location>
        <begin position="70"/>
        <end position="85"/>
    </location>
</feature>
<dbReference type="EMBL" id="CAJNDS010002645">
    <property type="protein sequence ID" value="CAE7555407.1"/>
    <property type="molecule type" value="Genomic_DNA"/>
</dbReference>
<protein>
    <submittedName>
        <fullName evidence="2">Uncharacterized protein</fullName>
    </submittedName>
</protein>
<keyword evidence="3" id="KW-1185">Reference proteome</keyword>
<comment type="caution">
    <text evidence="2">The sequence shown here is derived from an EMBL/GenBank/DDBJ whole genome shotgun (WGS) entry which is preliminary data.</text>
</comment>